<dbReference type="Proteomes" id="UP001151079">
    <property type="component" value="Unassembled WGS sequence"/>
</dbReference>
<dbReference type="RefSeq" id="WP_264207113.1">
    <property type="nucleotide sequence ID" value="NZ_JAOZEW010000016.1"/>
</dbReference>
<protein>
    <submittedName>
        <fullName evidence="1">Uncharacterized protein</fullName>
    </submittedName>
</protein>
<reference evidence="1" key="1">
    <citation type="submission" date="2022-10" db="EMBL/GenBank/DDBJ databases">
        <title>Two novel species of Flavobacterium.</title>
        <authorList>
            <person name="Liu Q."/>
            <person name="Xin Y.-H."/>
        </authorList>
    </citation>
    <scope>NUCLEOTIDE SEQUENCE</scope>
    <source>
        <strain evidence="1">LS1R49</strain>
    </source>
</reference>
<evidence type="ECO:0000313" key="1">
    <source>
        <dbReference type="EMBL" id="MCV9929009.1"/>
    </source>
</evidence>
<dbReference type="AlphaFoldDB" id="A0A9X3C4V1"/>
<keyword evidence="2" id="KW-1185">Reference proteome</keyword>
<accession>A0A9X3C4V1</accession>
<comment type="caution">
    <text evidence="1">The sequence shown here is derived from an EMBL/GenBank/DDBJ whole genome shotgun (WGS) entry which is preliminary data.</text>
</comment>
<proteinExistence type="predicted"/>
<sequence>MLTLKQDSKNKAQKSFDPIKLIPNYIGIPITMKFGEGEEKKY</sequence>
<dbReference type="EMBL" id="JAOZEW010000016">
    <property type="protein sequence ID" value="MCV9929009.1"/>
    <property type="molecule type" value="Genomic_DNA"/>
</dbReference>
<gene>
    <name evidence="1" type="ORF">OIU83_15190</name>
</gene>
<evidence type="ECO:0000313" key="2">
    <source>
        <dbReference type="Proteomes" id="UP001151079"/>
    </source>
</evidence>
<organism evidence="1 2">
    <name type="scientific">Flavobacterium shii</name>
    <dbReference type="NCBI Taxonomy" id="2987687"/>
    <lineage>
        <taxon>Bacteria</taxon>
        <taxon>Pseudomonadati</taxon>
        <taxon>Bacteroidota</taxon>
        <taxon>Flavobacteriia</taxon>
        <taxon>Flavobacteriales</taxon>
        <taxon>Flavobacteriaceae</taxon>
        <taxon>Flavobacterium</taxon>
    </lineage>
</organism>
<name>A0A9X3C4V1_9FLAO</name>